<accession>A0ABS9XWU5</accession>
<keyword evidence="1" id="KW-0812">Transmembrane</keyword>
<keyword evidence="3" id="KW-1185">Reference proteome</keyword>
<gene>
    <name evidence="2" type="ORF">MQN93_43430</name>
</gene>
<evidence type="ECO:0000313" key="2">
    <source>
        <dbReference type="EMBL" id="MCI3246551.1"/>
    </source>
</evidence>
<proteinExistence type="predicted"/>
<dbReference type="Proteomes" id="UP001165270">
    <property type="component" value="Unassembled WGS sequence"/>
</dbReference>
<dbReference type="RefSeq" id="WP_242713880.1">
    <property type="nucleotide sequence ID" value="NZ_JALDAX010000042.1"/>
</dbReference>
<keyword evidence="1" id="KW-1133">Transmembrane helix</keyword>
<name>A0ABS9XWU5_9ACTN</name>
<comment type="caution">
    <text evidence="2">The sequence shown here is derived from an EMBL/GenBank/DDBJ whole genome shotgun (WGS) entry which is preliminary data.</text>
</comment>
<evidence type="ECO:0000313" key="3">
    <source>
        <dbReference type="Proteomes" id="UP001165270"/>
    </source>
</evidence>
<sequence length="95" mass="10963">MSKELLNNELLPMPTWEWSVCSVTPGVLIYVARRTGDWKQLRDDVTIIKWALRFYLAYGLAFALLQEEWILWVAVLAGIGGLVSIRQLDRVELSR</sequence>
<feature type="transmembrane region" description="Helical" evidence="1">
    <location>
        <begin position="45"/>
        <end position="63"/>
    </location>
</feature>
<protein>
    <submittedName>
        <fullName evidence="2">Uncharacterized protein</fullName>
    </submittedName>
</protein>
<dbReference type="EMBL" id="JALDAX010000042">
    <property type="protein sequence ID" value="MCI3246551.1"/>
    <property type="molecule type" value="Genomic_DNA"/>
</dbReference>
<keyword evidence="1" id="KW-0472">Membrane</keyword>
<feature type="transmembrane region" description="Helical" evidence="1">
    <location>
        <begin position="69"/>
        <end position="85"/>
    </location>
</feature>
<reference evidence="2" key="1">
    <citation type="submission" date="2022-03" db="EMBL/GenBank/DDBJ databases">
        <title>Streptomyces 7R015 and 7R016 isolated from Barleria lupulina in Thailand.</title>
        <authorList>
            <person name="Kanchanasin P."/>
            <person name="Phongsopitanun W."/>
            <person name="Tanasupawat S."/>
        </authorList>
    </citation>
    <scope>NUCLEOTIDE SEQUENCE</scope>
    <source>
        <strain evidence="2">7R016</strain>
    </source>
</reference>
<evidence type="ECO:0000256" key="1">
    <source>
        <dbReference type="SAM" id="Phobius"/>
    </source>
</evidence>
<feature type="transmembrane region" description="Helical" evidence="1">
    <location>
        <begin position="15"/>
        <end position="33"/>
    </location>
</feature>
<organism evidence="2 3">
    <name type="scientific">Streptomyces spinosisporus</name>
    <dbReference type="NCBI Taxonomy" id="2927582"/>
    <lineage>
        <taxon>Bacteria</taxon>
        <taxon>Bacillati</taxon>
        <taxon>Actinomycetota</taxon>
        <taxon>Actinomycetes</taxon>
        <taxon>Kitasatosporales</taxon>
        <taxon>Streptomycetaceae</taxon>
        <taxon>Streptomyces</taxon>
    </lineage>
</organism>